<evidence type="ECO:0000256" key="4">
    <source>
        <dbReference type="ARBA" id="ARBA00023014"/>
    </source>
</evidence>
<evidence type="ECO:0000256" key="3">
    <source>
        <dbReference type="ARBA" id="ARBA00023004"/>
    </source>
</evidence>
<accession>A0A1W9HZ38</accession>
<evidence type="ECO:0000256" key="2">
    <source>
        <dbReference type="ARBA" id="ARBA00022723"/>
    </source>
</evidence>
<dbReference type="STRING" id="1827387.A4S15_07915"/>
<evidence type="ECO:0000313" key="7">
    <source>
        <dbReference type="Proteomes" id="UP000192872"/>
    </source>
</evidence>
<name>A0A1W9HZ38_9HYPH</name>
<dbReference type="PANTHER" id="PTHR43687:SF4">
    <property type="entry name" value="BLR5484 PROTEIN"/>
    <property type="match status" value="1"/>
</dbReference>
<keyword evidence="4" id="KW-0411">Iron-sulfur</keyword>
<proteinExistence type="predicted"/>
<dbReference type="PANTHER" id="PTHR43687">
    <property type="entry name" value="ADENYLYLSULFATE REDUCTASE, BETA SUBUNIT"/>
    <property type="match status" value="1"/>
</dbReference>
<dbReference type="InterPro" id="IPR017896">
    <property type="entry name" value="4Fe4S_Fe-S-bd"/>
</dbReference>
<gene>
    <name evidence="6" type="ORF">A4S15_07915</name>
</gene>
<reference evidence="6 7" key="1">
    <citation type="journal article" date="2017" name="Water Res.">
        <title>Comammox in drinking water systems.</title>
        <authorList>
            <person name="Wang Y."/>
            <person name="Ma L."/>
            <person name="Mao Y."/>
            <person name="Jiang X."/>
            <person name="Xia Y."/>
            <person name="Yu K."/>
            <person name="Li B."/>
            <person name="Zhang T."/>
        </authorList>
    </citation>
    <scope>NUCLEOTIDE SEQUENCE [LARGE SCALE GENOMIC DNA]</scope>
    <source>
        <strain evidence="6">SG_bin8</strain>
    </source>
</reference>
<organism evidence="6 7">
    <name type="scientific">Candidatus Raskinella chloraquaticus</name>
    <dbReference type="NCBI Taxonomy" id="1951219"/>
    <lineage>
        <taxon>Bacteria</taxon>
        <taxon>Pseudomonadati</taxon>
        <taxon>Pseudomonadota</taxon>
        <taxon>Alphaproteobacteria</taxon>
        <taxon>Hyphomicrobiales</taxon>
        <taxon>Phreatobacteraceae</taxon>
        <taxon>Candidatus Raskinella</taxon>
    </lineage>
</organism>
<dbReference type="GO" id="GO:0051539">
    <property type="term" value="F:4 iron, 4 sulfur cluster binding"/>
    <property type="evidence" value="ECO:0007669"/>
    <property type="project" value="UniProtKB-KW"/>
</dbReference>
<dbReference type="GO" id="GO:0046872">
    <property type="term" value="F:metal ion binding"/>
    <property type="evidence" value="ECO:0007669"/>
    <property type="project" value="UniProtKB-KW"/>
</dbReference>
<dbReference type="Pfam" id="PF12838">
    <property type="entry name" value="Fer4_7"/>
    <property type="match status" value="2"/>
</dbReference>
<dbReference type="InterPro" id="IPR050572">
    <property type="entry name" value="Fe-S_Ferredoxin"/>
</dbReference>
<keyword evidence="3" id="KW-0408">Iron</keyword>
<dbReference type="PROSITE" id="PS51379">
    <property type="entry name" value="4FE4S_FER_2"/>
    <property type="match status" value="3"/>
</dbReference>
<dbReference type="PROSITE" id="PS00198">
    <property type="entry name" value="4FE4S_FER_1"/>
    <property type="match status" value="3"/>
</dbReference>
<dbReference type="Gene3D" id="3.30.70.20">
    <property type="match status" value="2"/>
</dbReference>
<evidence type="ECO:0000259" key="5">
    <source>
        <dbReference type="PROSITE" id="PS51379"/>
    </source>
</evidence>
<protein>
    <submittedName>
        <fullName evidence="6">4Fe-4S ferredoxin</fullName>
    </submittedName>
</protein>
<feature type="domain" description="4Fe-4S ferredoxin-type" evidence="5">
    <location>
        <begin position="497"/>
        <end position="527"/>
    </location>
</feature>
<evidence type="ECO:0000313" key="6">
    <source>
        <dbReference type="EMBL" id="OQW52725.1"/>
    </source>
</evidence>
<keyword evidence="1" id="KW-0004">4Fe-4S</keyword>
<dbReference type="EMBL" id="LWDL01000012">
    <property type="protein sequence ID" value="OQW52725.1"/>
    <property type="molecule type" value="Genomic_DNA"/>
</dbReference>
<dbReference type="Proteomes" id="UP000192872">
    <property type="component" value="Unassembled WGS sequence"/>
</dbReference>
<feature type="domain" description="4Fe-4S ferredoxin-type" evidence="5">
    <location>
        <begin position="528"/>
        <end position="557"/>
    </location>
</feature>
<evidence type="ECO:0000256" key="1">
    <source>
        <dbReference type="ARBA" id="ARBA00022485"/>
    </source>
</evidence>
<feature type="domain" description="4Fe-4S ferredoxin-type" evidence="5">
    <location>
        <begin position="287"/>
        <end position="316"/>
    </location>
</feature>
<comment type="caution">
    <text evidence="6">The sequence shown here is derived from an EMBL/GenBank/DDBJ whole genome shotgun (WGS) entry which is preliminary data.</text>
</comment>
<sequence length="675" mass="70835">MPLDGKAVAAGCGKSDILTADHLCRSEIDRFRAFANNGSVTIACTQEAAHFSAIASEEGLGATLSFVNVRETAGWAKEAAGTGPKIAALIAAATVANPPLPHVSFESEGIALIYGRDGTAIALADRLKDRLDITVLMSGNADIPVPTVNEFPIRKGKISRVSGHFGAFELTIDGFAEPKASSRARLEFGSSRSKAAISRADIIIDISGATPLFPAADLREGYLRADPGDALAIERLAFAASDLIGTFDKPRYVTFKSELCAHSRSRVTGCTRCLDLCPAGAIAPAGNHVAIDPFLCGGCGACAAACPTGAAGYALPGVDVLLTRLRAALIAYHQAGGRAPVLLLHGAHGAELIEAAARLGDGLPAAVIPLQVNEIGQIGLEAIAAAFAYGAAGVHVLDKARPLHPTTGLEQTLLTANMLLAALGFGPDAASLIEADDPDYMLAALAKAPQAITALKPAQFLASGGKRDILKLALRELHRAAPAPVDRVTLPAGSVFGAVNVDAAGCTLCHSCVSACPTGALSSLEHRPALRFDESLCVQCGLCQATCPEKVITLQPRLDFTAFEAGPLTMKEEEPFCCITCSKPFGTKSSIDRVLAKLEGKHWMFAGANAKRLDLIRMCEDCRIEASMNETIDPYGAPARPKLRTTEDYIREREEAAMAAQREADMLERIRRGEV</sequence>
<dbReference type="InterPro" id="IPR017900">
    <property type="entry name" value="4Fe4S_Fe_S_CS"/>
</dbReference>
<dbReference type="AlphaFoldDB" id="A0A1W9HZ38"/>
<dbReference type="SUPFAM" id="SSF54862">
    <property type="entry name" value="4Fe-4S ferredoxins"/>
    <property type="match status" value="1"/>
</dbReference>
<keyword evidence="2" id="KW-0479">Metal-binding</keyword>